<dbReference type="AlphaFoldDB" id="A0A225W2Y5"/>
<feature type="region of interest" description="Disordered" evidence="1">
    <location>
        <begin position="1"/>
        <end position="128"/>
    </location>
</feature>
<organism evidence="2 3">
    <name type="scientific">Phytophthora megakarya</name>
    <dbReference type="NCBI Taxonomy" id="4795"/>
    <lineage>
        <taxon>Eukaryota</taxon>
        <taxon>Sar</taxon>
        <taxon>Stramenopiles</taxon>
        <taxon>Oomycota</taxon>
        <taxon>Peronosporomycetes</taxon>
        <taxon>Peronosporales</taxon>
        <taxon>Peronosporaceae</taxon>
        <taxon>Phytophthora</taxon>
    </lineage>
</organism>
<dbReference type="OrthoDB" id="127198at2759"/>
<protein>
    <submittedName>
        <fullName evidence="2">Uncharacterized protein</fullName>
    </submittedName>
</protein>
<reference evidence="3" key="1">
    <citation type="submission" date="2017-03" db="EMBL/GenBank/DDBJ databases">
        <title>Phytopthora megakarya and P. palmivora, two closely related causual agents of cacao black pod achieved similar genome size and gene model numbers by different mechanisms.</title>
        <authorList>
            <person name="Ali S."/>
            <person name="Shao J."/>
            <person name="Larry D.J."/>
            <person name="Kronmiller B."/>
            <person name="Shen D."/>
            <person name="Strem M.D."/>
            <person name="Melnick R.L."/>
            <person name="Guiltinan M.J."/>
            <person name="Tyler B.M."/>
            <person name="Meinhardt L.W."/>
            <person name="Bailey B.A."/>
        </authorList>
    </citation>
    <scope>NUCLEOTIDE SEQUENCE [LARGE SCALE GENOMIC DNA]</scope>
    <source>
        <strain evidence="3">zdho120</strain>
    </source>
</reference>
<evidence type="ECO:0000313" key="3">
    <source>
        <dbReference type="Proteomes" id="UP000198211"/>
    </source>
</evidence>
<comment type="caution">
    <text evidence="2">The sequence shown here is derived from an EMBL/GenBank/DDBJ whole genome shotgun (WGS) entry which is preliminary data.</text>
</comment>
<sequence length="128" mass="13955">MVCVPGSSGDLGFHRESQEDVKVREEHREKVPTNAGSTEASLNTAGTTDQRKHEADLDQEPDLEEKPQILLMAAPATTADLDENLDSYTTDKKTTKTKSNPSTKSVDATRSSKKKKVKAAQTKLMAPN</sequence>
<proteinExistence type="predicted"/>
<feature type="compositionally biased region" description="Polar residues" evidence="1">
    <location>
        <begin position="34"/>
        <end position="48"/>
    </location>
</feature>
<accession>A0A225W2Y5</accession>
<keyword evidence="3" id="KW-1185">Reference proteome</keyword>
<evidence type="ECO:0000313" key="2">
    <source>
        <dbReference type="EMBL" id="OWZ11744.1"/>
    </source>
</evidence>
<evidence type="ECO:0000256" key="1">
    <source>
        <dbReference type="SAM" id="MobiDB-lite"/>
    </source>
</evidence>
<dbReference type="Proteomes" id="UP000198211">
    <property type="component" value="Unassembled WGS sequence"/>
</dbReference>
<gene>
    <name evidence="2" type="ORF">PHMEG_00015193</name>
</gene>
<dbReference type="EMBL" id="NBNE01002038">
    <property type="protein sequence ID" value="OWZ11744.1"/>
    <property type="molecule type" value="Genomic_DNA"/>
</dbReference>
<name>A0A225W2Y5_9STRA</name>
<feature type="compositionally biased region" description="Basic and acidic residues" evidence="1">
    <location>
        <begin position="12"/>
        <end position="31"/>
    </location>
</feature>